<name>A0A6N9TR65_DISTH</name>
<protein>
    <recommendedName>
        <fullName evidence="1">EF-hand domain-containing protein</fullName>
    </recommendedName>
</protein>
<gene>
    <name evidence="2" type="ORF">G3N55_05225</name>
</gene>
<feature type="domain" description="EF-hand" evidence="1">
    <location>
        <begin position="112"/>
        <end position="147"/>
    </location>
</feature>
<dbReference type="SMART" id="SM00054">
    <property type="entry name" value="EFh"/>
    <property type="match status" value="2"/>
</dbReference>
<comment type="caution">
    <text evidence="2">The sequence shown here is derived from an EMBL/GenBank/DDBJ whole genome shotgun (WGS) entry which is preliminary data.</text>
</comment>
<dbReference type="CDD" id="cd00051">
    <property type="entry name" value="EFh"/>
    <property type="match status" value="1"/>
</dbReference>
<accession>A0A6N9TR65</accession>
<evidence type="ECO:0000313" key="2">
    <source>
        <dbReference type="EMBL" id="NDY42244.1"/>
    </source>
</evidence>
<dbReference type="InterPro" id="IPR002048">
    <property type="entry name" value="EF_hand_dom"/>
</dbReference>
<dbReference type="PROSITE" id="PS50222">
    <property type="entry name" value="EF_HAND_2"/>
    <property type="match status" value="1"/>
</dbReference>
<sequence>MISSLAVLFGCDRWQGGPARPGPGLADKLAAMAARNPALAPPGGKGAGPAELRRSLARVAGRVLVSADLDGDGAVDARELFEARTHATGALVTEDMDEDRDGAVCRAEFLAANERRVQSVMEAFDTDGDGRVTREEFVRVALERLSGLDVDGDGRFTREELARRPSGAVPRRMASSRQIAVMICGPTCVWLMGDTSSGGPGERPHGYCEDHPDAGWCPSATHPGCSNDDVSTGNCVCMWPGYCAPFFD</sequence>
<dbReference type="PROSITE" id="PS00018">
    <property type="entry name" value="EF_HAND_1"/>
    <property type="match status" value="2"/>
</dbReference>
<dbReference type="Gene3D" id="1.10.238.10">
    <property type="entry name" value="EF-hand"/>
    <property type="match status" value="2"/>
</dbReference>
<evidence type="ECO:0000313" key="3">
    <source>
        <dbReference type="Proteomes" id="UP000469346"/>
    </source>
</evidence>
<dbReference type="SUPFAM" id="SSF47473">
    <property type="entry name" value="EF-hand"/>
    <property type="match status" value="1"/>
</dbReference>
<dbReference type="RefSeq" id="WP_163298388.1">
    <property type="nucleotide sequence ID" value="NZ_JAAGRR010000043.1"/>
</dbReference>
<keyword evidence="3" id="KW-1185">Reference proteome</keyword>
<dbReference type="GO" id="GO:0005509">
    <property type="term" value="F:calcium ion binding"/>
    <property type="evidence" value="ECO:0007669"/>
    <property type="project" value="InterPro"/>
</dbReference>
<dbReference type="Pfam" id="PF13499">
    <property type="entry name" value="EF-hand_7"/>
    <property type="match status" value="1"/>
</dbReference>
<proteinExistence type="predicted"/>
<organism evidence="2 3">
    <name type="scientific">Dissulfurirhabdus thermomarina</name>
    <dbReference type="NCBI Taxonomy" id="1765737"/>
    <lineage>
        <taxon>Bacteria</taxon>
        <taxon>Deltaproteobacteria</taxon>
        <taxon>Dissulfurirhabdaceae</taxon>
        <taxon>Dissulfurirhabdus</taxon>
    </lineage>
</organism>
<dbReference type="InterPro" id="IPR011992">
    <property type="entry name" value="EF-hand-dom_pair"/>
</dbReference>
<evidence type="ECO:0000259" key="1">
    <source>
        <dbReference type="PROSITE" id="PS50222"/>
    </source>
</evidence>
<dbReference type="Proteomes" id="UP000469346">
    <property type="component" value="Unassembled WGS sequence"/>
</dbReference>
<dbReference type="AlphaFoldDB" id="A0A6N9TR65"/>
<dbReference type="EMBL" id="JAAGRR010000043">
    <property type="protein sequence ID" value="NDY42244.1"/>
    <property type="molecule type" value="Genomic_DNA"/>
</dbReference>
<dbReference type="InterPro" id="IPR018247">
    <property type="entry name" value="EF_Hand_1_Ca_BS"/>
</dbReference>
<reference evidence="2 3" key="1">
    <citation type="submission" date="2020-02" db="EMBL/GenBank/DDBJ databases">
        <title>Comparative genomics of sulfur disproportionating microorganisms.</title>
        <authorList>
            <person name="Ward L.M."/>
            <person name="Bertran E."/>
            <person name="Johnston D.T."/>
        </authorList>
    </citation>
    <scope>NUCLEOTIDE SEQUENCE [LARGE SCALE GENOMIC DNA]</scope>
    <source>
        <strain evidence="2 3">DSM 100025</strain>
    </source>
</reference>